<keyword evidence="2" id="KW-1185">Reference proteome</keyword>
<dbReference type="Proteomes" id="UP000464178">
    <property type="component" value="Chromosome"/>
</dbReference>
<evidence type="ECO:0008006" key="3">
    <source>
        <dbReference type="Google" id="ProtNLM"/>
    </source>
</evidence>
<gene>
    <name evidence="1" type="ORF">SOIL9_74980</name>
</gene>
<protein>
    <recommendedName>
        <fullName evidence="3">HTH marR-type domain-containing protein</fullName>
    </recommendedName>
</protein>
<evidence type="ECO:0000313" key="1">
    <source>
        <dbReference type="EMBL" id="VTS02493.1"/>
    </source>
</evidence>
<name>A0A6P2DIP7_9BACT</name>
<evidence type="ECO:0000313" key="2">
    <source>
        <dbReference type="Proteomes" id="UP000464178"/>
    </source>
</evidence>
<dbReference type="RefSeq" id="WP_162672755.1">
    <property type="nucleotide sequence ID" value="NZ_LR593886.1"/>
</dbReference>
<dbReference type="AlphaFoldDB" id="A0A6P2DIP7"/>
<dbReference type="InterPro" id="IPR036390">
    <property type="entry name" value="WH_DNA-bd_sf"/>
</dbReference>
<proteinExistence type="predicted"/>
<dbReference type="SUPFAM" id="SSF46785">
    <property type="entry name" value="Winged helix' DNA-binding domain"/>
    <property type="match status" value="1"/>
</dbReference>
<sequence length="76" mass="8382">MPDQFDTREARTRAVLALLAAKGALSAGRIAAELRTTRDAITRCLALPLFEPATPGRRTRYQLSEAGRRAVDELTR</sequence>
<dbReference type="EMBL" id="LR593886">
    <property type="protein sequence ID" value="VTS02493.1"/>
    <property type="molecule type" value="Genomic_DNA"/>
</dbReference>
<organism evidence="1 2">
    <name type="scientific">Gemmata massiliana</name>
    <dbReference type="NCBI Taxonomy" id="1210884"/>
    <lineage>
        <taxon>Bacteria</taxon>
        <taxon>Pseudomonadati</taxon>
        <taxon>Planctomycetota</taxon>
        <taxon>Planctomycetia</taxon>
        <taxon>Gemmatales</taxon>
        <taxon>Gemmataceae</taxon>
        <taxon>Gemmata</taxon>
    </lineage>
</organism>
<reference evidence="1 2" key="1">
    <citation type="submission" date="2019-05" db="EMBL/GenBank/DDBJ databases">
        <authorList>
            <consortium name="Science for Life Laboratories"/>
        </authorList>
    </citation>
    <scope>NUCLEOTIDE SEQUENCE [LARGE SCALE GENOMIC DNA]</scope>
    <source>
        <strain evidence="1">Soil9</strain>
    </source>
</reference>
<dbReference type="KEGG" id="gms:SOIL9_74980"/>
<accession>A0A6P2DIP7</accession>